<feature type="compositionally biased region" description="Low complexity" evidence="1">
    <location>
        <begin position="40"/>
        <end position="51"/>
    </location>
</feature>
<sequence length="339" mass="35675">PTQEVLPAEPELSHNSDDATCDIQTAPSPAEPVVEPPTAAPVAFVADVASPEPAAHLDNQQKDEDPPAVAPPTGEAGEECDAQLDHSGDTQTQALSEAPPCPVADPAASAPTPETPMQQDDDVDLADARLPPPPRRPSIHRHLDRRSSRILEGLTRKVQHVRQTTSMVLRRSVASHLSFRPTTPPDVFQGSVVGLAGLRGCGLNDGELEQERVPQPDDGLEKQAIPPPQYSPSDGEPTGTRALSTGGGGGGSGEANLPANEEPSHENGHINEIGDKLVDIPATRSITGLNATSDKIHASNHMDTFSRKLSSVKHGTNVAVRNSVTRVKNIFAAKRSVAA</sequence>
<reference evidence="2" key="1">
    <citation type="submission" date="2022-07" db="EMBL/GenBank/DDBJ databases">
        <title>Phylogenomic reconstructions and comparative analyses of Kickxellomycotina fungi.</title>
        <authorList>
            <person name="Reynolds N.K."/>
            <person name="Stajich J.E."/>
            <person name="Barry K."/>
            <person name="Grigoriev I.V."/>
            <person name="Crous P."/>
            <person name="Smith M.E."/>
        </authorList>
    </citation>
    <scope>NUCLEOTIDE SEQUENCE</scope>
    <source>
        <strain evidence="2">CBS 109367</strain>
    </source>
</reference>
<comment type="caution">
    <text evidence="2">The sequence shown here is derived from an EMBL/GenBank/DDBJ whole genome shotgun (WGS) entry which is preliminary data.</text>
</comment>
<feature type="compositionally biased region" description="Basic and acidic residues" evidence="1">
    <location>
        <begin position="209"/>
        <end position="221"/>
    </location>
</feature>
<feature type="region of interest" description="Disordered" evidence="1">
    <location>
        <begin position="208"/>
        <end position="270"/>
    </location>
</feature>
<proteinExistence type="predicted"/>
<dbReference type="AlphaFoldDB" id="A0A9W8GHW4"/>
<dbReference type="OrthoDB" id="5596149at2759"/>
<evidence type="ECO:0000313" key="2">
    <source>
        <dbReference type="EMBL" id="KAJ2685807.1"/>
    </source>
</evidence>
<evidence type="ECO:0000313" key="3">
    <source>
        <dbReference type="Proteomes" id="UP001151516"/>
    </source>
</evidence>
<feature type="region of interest" description="Disordered" evidence="1">
    <location>
        <begin position="1"/>
        <end position="148"/>
    </location>
</feature>
<organism evidence="2 3">
    <name type="scientific">Coemansia spiralis</name>
    <dbReference type="NCBI Taxonomy" id="417178"/>
    <lineage>
        <taxon>Eukaryota</taxon>
        <taxon>Fungi</taxon>
        <taxon>Fungi incertae sedis</taxon>
        <taxon>Zoopagomycota</taxon>
        <taxon>Kickxellomycotina</taxon>
        <taxon>Kickxellomycetes</taxon>
        <taxon>Kickxellales</taxon>
        <taxon>Kickxellaceae</taxon>
        <taxon>Coemansia</taxon>
    </lineage>
</organism>
<feature type="non-terminal residue" evidence="2">
    <location>
        <position position="1"/>
    </location>
</feature>
<dbReference type="Proteomes" id="UP001151516">
    <property type="component" value="Unassembled WGS sequence"/>
</dbReference>
<keyword evidence="3" id="KW-1185">Reference proteome</keyword>
<name>A0A9W8GHW4_9FUNG</name>
<gene>
    <name evidence="2" type="ORF">IWW39_004053</name>
</gene>
<accession>A0A9W8GHW4</accession>
<evidence type="ECO:0000256" key="1">
    <source>
        <dbReference type="SAM" id="MobiDB-lite"/>
    </source>
</evidence>
<dbReference type="EMBL" id="JANBTX010000134">
    <property type="protein sequence ID" value="KAJ2685807.1"/>
    <property type="molecule type" value="Genomic_DNA"/>
</dbReference>
<protein>
    <submittedName>
        <fullName evidence="2">Uncharacterized protein</fullName>
    </submittedName>
</protein>